<proteinExistence type="predicted"/>
<evidence type="ECO:0008006" key="2">
    <source>
        <dbReference type="Google" id="ProtNLM"/>
    </source>
</evidence>
<organism evidence="1">
    <name type="scientific">viral metagenome</name>
    <dbReference type="NCBI Taxonomy" id="1070528"/>
    <lineage>
        <taxon>unclassified sequences</taxon>
        <taxon>metagenomes</taxon>
        <taxon>organismal metagenomes</taxon>
    </lineage>
</organism>
<reference evidence="1" key="1">
    <citation type="journal article" date="2020" name="Nature">
        <title>Giant virus diversity and host interactions through global metagenomics.</title>
        <authorList>
            <person name="Schulz F."/>
            <person name="Roux S."/>
            <person name="Paez-Espino D."/>
            <person name="Jungbluth S."/>
            <person name="Walsh D.A."/>
            <person name="Denef V.J."/>
            <person name="McMahon K.D."/>
            <person name="Konstantinidis K.T."/>
            <person name="Eloe-Fadrosh E.A."/>
            <person name="Kyrpides N.C."/>
            <person name="Woyke T."/>
        </authorList>
    </citation>
    <scope>NUCLEOTIDE SEQUENCE</scope>
    <source>
        <strain evidence="1">GVMAG-M-3300023179-27</strain>
    </source>
</reference>
<name>A0A6C0EDR8_9ZZZZ</name>
<protein>
    <recommendedName>
        <fullName evidence="2">3'-5' exonuclease domain-containing protein</fullName>
    </recommendedName>
</protein>
<accession>A0A6C0EDR8</accession>
<sequence length="431" mass="50835">MTLKSVSDSINNNKEANMNDLYEALCDFINDYNGNLIEGYDIKKNKNSKLSLMIIREHVYHMVRSIRTIKLTENNVNYYVLKTDSPDKIKLFICYIIFYFVDAIHLNNYYVGVDFEFNQRKIALCQLSFYPKRNKKIIFVIDPNFFSTQQLDILVKCVFTAPIKKIVHGSDSLDIPYIYEELLRSNISDMLKFIKNVIDTRFLCESVKLYYNEDKKCSIYDAMLYFNTINKSKYDELNQINDSMGPVQDINWVLAKMSSFNLKYATYDVLFLKDFLNDIFKKVANDKKIKKTLKLIIELTHFVFLEKYNILTLSSDAKKTTDPMNNYLIKIDNGNKSIISIYNDCIEHVNLKNIILKNLLGINYFKSTLTFVLKLIVYYNINNKHTVYMNKHDTFNGKISIRNIFAELNNLKMKKMHKFFAEFHKSIKKEI</sequence>
<dbReference type="AlphaFoldDB" id="A0A6C0EDR8"/>
<dbReference type="EMBL" id="MN739788">
    <property type="protein sequence ID" value="QHT26409.1"/>
    <property type="molecule type" value="Genomic_DNA"/>
</dbReference>
<evidence type="ECO:0000313" key="1">
    <source>
        <dbReference type="EMBL" id="QHT26409.1"/>
    </source>
</evidence>